<evidence type="ECO:0000313" key="11">
    <source>
        <dbReference type="Proteomes" id="UP000184330"/>
    </source>
</evidence>
<evidence type="ECO:0000313" key="10">
    <source>
        <dbReference type="EMBL" id="CZR60087.1"/>
    </source>
</evidence>
<feature type="compositionally biased region" description="Basic and acidic residues" evidence="9">
    <location>
        <begin position="287"/>
        <end position="300"/>
    </location>
</feature>
<evidence type="ECO:0000256" key="5">
    <source>
        <dbReference type="ARBA" id="ARBA00023163"/>
    </source>
</evidence>
<dbReference type="OrthoDB" id="344220at2759"/>
<dbReference type="InterPro" id="IPR007018">
    <property type="entry name" value="Mediator_Med6"/>
</dbReference>
<keyword evidence="4 8" id="KW-0805">Transcription regulation</keyword>
<keyword evidence="6 8" id="KW-0539">Nucleus</keyword>
<dbReference type="Gene3D" id="3.10.450.580">
    <property type="entry name" value="Mediator complex, subunit Med6"/>
    <property type="match status" value="1"/>
</dbReference>
<evidence type="ECO:0000256" key="2">
    <source>
        <dbReference type="ARBA" id="ARBA00007526"/>
    </source>
</evidence>
<accession>A0A1L7X513</accession>
<evidence type="ECO:0000256" key="8">
    <source>
        <dbReference type="RuleBase" id="RU364143"/>
    </source>
</evidence>
<feature type="region of interest" description="Disordered" evidence="9">
    <location>
        <begin position="270"/>
        <end position="324"/>
    </location>
</feature>
<dbReference type="EMBL" id="FJOG01000015">
    <property type="protein sequence ID" value="CZR60087.1"/>
    <property type="molecule type" value="Genomic_DNA"/>
</dbReference>
<feature type="region of interest" description="Disordered" evidence="9">
    <location>
        <begin position="174"/>
        <end position="215"/>
    </location>
</feature>
<dbReference type="GO" id="GO:0006357">
    <property type="term" value="P:regulation of transcription by RNA polymerase II"/>
    <property type="evidence" value="ECO:0007669"/>
    <property type="project" value="InterPro"/>
</dbReference>
<evidence type="ECO:0000256" key="9">
    <source>
        <dbReference type="SAM" id="MobiDB-lite"/>
    </source>
</evidence>
<keyword evidence="11" id="KW-1185">Reference proteome</keyword>
<dbReference type="AlphaFoldDB" id="A0A1L7X513"/>
<reference evidence="10 11" key="1">
    <citation type="submission" date="2016-03" db="EMBL/GenBank/DDBJ databases">
        <authorList>
            <person name="Ploux O."/>
        </authorList>
    </citation>
    <scope>NUCLEOTIDE SEQUENCE [LARGE SCALE GENOMIC DNA]</scope>
    <source>
        <strain evidence="10 11">UAMH 11012</strain>
    </source>
</reference>
<evidence type="ECO:0000256" key="4">
    <source>
        <dbReference type="ARBA" id="ARBA00023015"/>
    </source>
</evidence>
<protein>
    <recommendedName>
        <fullName evidence="3 8">Mediator of RNA polymerase II transcription subunit 6</fullName>
    </recommendedName>
    <alternativeName>
        <fullName evidence="7 8">Mediator complex subunit 6</fullName>
    </alternativeName>
</protein>
<dbReference type="Proteomes" id="UP000184330">
    <property type="component" value="Unassembled WGS sequence"/>
</dbReference>
<dbReference type="Pfam" id="PF04934">
    <property type="entry name" value="Med6"/>
    <property type="match status" value="1"/>
</dbReference>
<organism evidence="10 11">
    <name type="scientific">Phialocephala subalpina</name>
    <dbReference type="NCBI Taxonomy" id="576137"/>
    <lineage>
        <taxon>Eukaryota</taxon>
        <taxon>Fungi</taxon>
        <taxon>Dikarya</taxon>
        <taxon>Ascomycota</taxon>
        <taxon>Pezizomycotina</taxon>
        <taxon>Leotiomycetes</taxon>
        <taxon>Helotiales</taxon>
        <taxon>Mollisiaceae</taxon>
        <taxon>Phialocephala</taxon>
        <taxon>Phialocephala fortinii species complex</taxon>
    </lineage>
</organism>
<dbReference type="PANTHER" id="PTHR13104">
    <property type="entry name" value="MED-6-RELATED"/>
    <property type="match status" value="1"/>
</dbReference>
<comment type="subcellular location">
    <subcellularLocation>
        <location evidence="1 8">Nucleus</location>
    </subcellularLocation>
</comment>
<comment type="subunit">
    <text evidence="8">Component of the Mediator complex.</text>
</comment>
<comment type="similarity">
    <text evidence="2 8">Belongs to the Mediator complex subunit 6 family.</text>
</comment>
<dbReference type="GO" id="GO:0016592">
    <property type="term" value="C:mediator complex"/>
    <property type="evidence" value="ECO:0007669"/>
    <property type="project" value="InterPro"/>
</dbReference>
<evidence type="ECO:0000256" key="3">
    <source>
        <dbReference type="ARBA" id="ARBA00020634"/>
    </source>
</evidence>
<evidence type="ECO:0000256" key="7">
    <source>
        <dbReference type="ARBA" id="ARBA00031259"/>
    </source>
</evidence>
<dbReference type="InterPro" id="IPR038566">
    <property type="entry name" value="Mediator_Med6_sf"/>
</dbReference>
<keyword evidence="8" id="KW-0010">Activator</keyword>
<proteinExistence type="inferred from homology"/>
<dbReference type="GO" id="GO:0003712">
    <property type="term" value="F:transcription coregulator activity"/>
    <property type="evidence" value="ECO:0007669"/>
    <property type="project" value="InterPro"/>
</dbReference>
<name>A0A1L7X513_9HELO</name>
<comment type="function">
    <text evidence="8">Component of the Mediator complex, a coactivator involved in the regulated transcription of nearly all RNA polymerase II-dependent genes. Mediator functions as a bridge to convey information from gene-specific regulatory proteins to the basal RNA polymerase II transcription machinery. Mediator is recruited to promoters by direct interactions with regulatory proteins and serves as a scaffold for the assembly of a functional preinitiation complex with RNA polymerase II and the general transcription factors.</text>
</comment>
<dbReference type="STRING" id="576137.A0A1L7X513"/>
<evidence type="ECO:0000256" key="6">
    <source>
        <dbReference type="ARBA" id="ARBA00023242"/>
    </source>
</evidence>
<sequence>MASQETPLDEIQWRSPQQAAAMQGIHENSVLHYFALSPFFDPTSNNNIISTQAQFNPGLIAVVSTRAAFEAHLRTMSGLEYMISEQPAEMTPGTGTGVWVIRKQTRRKRHPQEDEITVHATYFVVGENIYMAPAVADVLGSRMLSIMSSLNNFMSSAAKLPSFSPALGHIYLPPSSANRKTNESQLGQASKENTPLPESLQAPKKDNTRTNTSSYISQKVLEDALMTSLKYGDEYMDEIPITGQPGDFHLKSTGRKDASKLMVPAPGRILQMPGKVQPEPPSLKMDIPPERKGSRSDKSPKTPGMPKPKRRKSKPLGAGNVSPT</sequence>
<evidence type="ECO:0000256" key="1">
    <source>
        <dbReference type="ARBA" id="ARBA00004123"/>
    </source>
</evidence>
<gene>
    <name evidence="8" type="primary">MED6</name>
    <name evidence="10" type="ORF">PAC_09982</name>
</gene>
<keyword evidence="5 8" id="KW-0804">Transcription</keyword>
<feature type="compositionally biased region" description="Polar residues" evidence="9">
    <location>
        <begin position="175"/>
        <end position="193"/>
    </location>
</feature>